<gene>
    <name evidence="2" type="ORF">I7412_30775</name>
</gene>
<evidence type="ECO:0000256" key="1">
    <source>
        <dbReference type="SAM" id="Coils"/>
    </source>
</evidence>
<organism evidence="2 3">
    <name type="scientific">Frankia nepalensis</name>
    <dbReference type="NCBI Taxonomy" id="1836974"/>
    <lineage>
        <taxon>Bacteria</taxon>
        <taxon>Bacillati</taxon>
        <taxon>Actinomycetota</taxon>
        <taxon>Actinomycetes</taxon>
        <taxon>Frankiales</taxon>
        <taxon>Frankiaceae</taxon>
        <taxon>Frankia</taxon>
    </lineage>
</organism>
<dbReference type="EMBL" id="JAEACQ010000273">
    <property type="protein sequence ID" value="MBL7631466.1"/>
    <property type="molecule type" value="Genomic_DNA"/>
</dbReference>
<evidence type="ECO:0000313" key="3">
    <source>
        <dbReference type="Proteomes" id="UP000604475"/>
    </source>
</evidence>
<comment type="caution">
    <text evidence="2">The sequence shown here is derived from an EMBL/GenBank/DDBJ whole genome shotgun (WGS) entry which is preliminary data.</text>
</comment>
<protein>
    <submittedName>
        <fullName evidence="2">Uncharacterized protein</fullName>
    </submittedName>
</protein>
<feature type="coiled-coil region" evidence="1">
    <location>
        <begin position="2"/>
        <end position="36"/>
    </location>
</feature>
<keyword evidence="1" id="KW-0175">Coiled coil</keyword>
<dbReference type="AlphaFoldDB" id="A0A937RT59"/>
<name>A0A937RT59_9ACTN</name>
<proteinExistence type="predicted"/>
<reference evidence="2" key="1">
    <citation type="submission" date="2020-12" db="EMBL/GenBank/DDBJ databases">
        <title>Genomic characterization of non-nitrogen-fixing Frankia strains.</title>
        <authorList>
            <person name="Carlos-Shanley C."/>
            <person name="Guerra T."/>
            <person name="Hahn D."/>
        </authorList>
    </citation>
    <scope>NUCLEOTIDE SEQUENCE</scope>
    <source>
        <strain evidence="2">CN6</strain>
    </source>
</reference>
<accession>A0A937RT59</accession>
<dbReference type="Proteomes" id="UP000604475">
    <property type="component" value="Unassembled WGS sequence"/>
</dbReference>
<dbReference type="RefSeq" id="WP_203002815.1">
    <property type="nucleotide sequence ID" value="NZ_JADWYU010000198.1"/>
</dbReference>
<sequence length="140" mass="16257">MTDDLDVELNQVRAERDALRRELDDLRAGLRAVLRLQRREPLREDEVDLSAGTDKEILRAVRSLVVDAVPISGQEACWVTIDRQILDNQILRGIAKIREEFGSGLHEALDMFARRYERLRRERPGDFAVDAETYWKGFYS</sequence>
<keyword evidence="3" id="KW-1185">Reference proteome</keyword>
<evidence type="ECO:0000313" key="2">
    <source>
        <dbReference type="EMBL" id="MBL7631466.1"/>
    </source>
</evidence>